<dbReference type="EMBL" id="JAZGSY010000005">
    <property type="protein sequence ID" value="KAL1844060.1"/>
    <property type="molecule type" value="Genomic_DNA"/>
</dbReference>
<protein>
    <submittedName>
        <fullName evidence="2">Uncharacterized protein</fullName>
    </submittedName>
</protein>
<evidence type="ECO:0000313" key="2">
    <source>
        <dbReference type="EMBL" id="KAL1844060.1"/>
    </source>
</evidence>
<accession>A0ABR3VR85</accession>
<dbReference type="InterPro" id="IPR051710">
    <property type="entry name" value="Phosphatase_SH3-domain"/>
</dbReference>
<dbReference type="Pfam" id="PF00300">
    <property type="entry name" value="His_Phos_1"/>
    <property type="match status" value="2"/>
</dbReference>
<gene>
    <name evidence="2" type="ORF">VTJ49DRAFT_5811</name>
</gene>
<dbReference type="Gene3D" id="3.40.50.1240">
    <property type="entry name" value="Phosphoglycerate mutase-like"/>
    <property type="match status" value="1"/>
</dbReference>
<sequence length="376" mass="40388">MLEVIYVTRHGFRSNWLVDPSNGSYTPYIRSPTGVGADPALTAHGVDQANELAVRLLELDPPVERVYSSLYYRCLQTVEPFVRKTQEVAQTFISSSDSSSSSTGPATGTGAGAGTTGAAARLPLRIRGETGLGEWYGSADFDHPVPAPLEKLDELFPGLLKLDYRPAVTPNRKGESIDELHERVAAALEALIAECDRDGVRAVLLCSHAAVIIALGRVLTGQMPDSHDVEDFKCFTCGLSAYRRRRWLSGSGPAADGASVDQRRRDGPAGDWRGGRGVSGGWDCELNSDCRHLSQGEERGWYGSHIFVFLGSKVSLLLKTQANARRRRFSGDESFKHVPTGPSLLDAGTRLGEDAGNSVSGTEGSGELGEGVRGKL</sequence>
<proteinExistence type="predicted"/>
<dbReference type="SUPFAM" id="SSF53254">
    <property type="entry name" value="Phosphoglycerate mutase-like"/>
    <property type="match status" value="1"/>
</dbReference>
<dbReference type="PANTHER" id="PTHR16469">
    <property type="entry name" value="UBIQUITIN-ASSOCIATED AND SH3 DOMAIN-CONTAINING BA-RELATED"/>
    <property type="match status" value="1"/>
</dbReference>
<organism evidence="2 3">
    <name type="scientific">Humicola insolens</name>
    <name type="common">Soft-rot fungus</name>
    <dbReference type="NCBI Taxonomy" id="85995"/>
    <lineage>
        <taxon>Eukaryota</taxon>
        <taxon>Fungi</taxon>
        <taxon>Dikarya</taxon>
        <taxon>Ascomycota</taxon>
        <taxon>Pezizomycotina</taxon>
        <taxon>Sordariomycetes</taxon>
        <taxon>Sordariomycetidae</taxon>
        <taxon>Sordariales</taxon>
        <taxon>Chaetomiaceae</taxon>
        <taxon>Mycothermus</taxon>
    </lineage>
</organism>
<evidence type="ECO:0000256" key="1">
    <source>
        <dbReference type="SAM" id="MobiDB-lite"/>
    </source>
</evidence>
<dbReference type="InterPro" id="IPR013078">
    <property type="entry name" value="His_Pase_superF_clade-1"/>
</dbReference>
<comment type="caution">
    <text evidence="2">The sequence shown here is derived from an EMBL/GenBank/DDBJ whole genome shotgun (WGS) entry which is preliminary data.</text>
</comment>
<evidence type="ECO:0000313" key="3">
    <source>
        <dbReference type="Proteomes" id="UP001583172"/>
    </source>
</evidence>
<dbReference type="InterPro" id="IPR029033">
    <property type="entry name" value="His_PPase_superfam"/>
</dbReference>
<feature type="region of interest" description="Disordered" evidence="1">
    <location>
        <begin position="250"/>
        <end position="274"/>
    </location>
</feature>
<name>A0ABR3VR85_HUMIN</name>
<reference evidence="2 3" key="1">
    <citation type="journal article" date="2024" name="Commun. Biol.">
        <title>Comparative genomic analysis of thermophilic fungi reveals convergent evolutionary adaptations and gene losses.</title>
        <authorList>
            <person name="Steindorff A.S."/>
            <person name="Aguilar-Pontes M.V."/>
            <person name="Robinson A.J."/>
            <person name="Andreopoulos B."/>
            <person name="LaButti K."/>
            <person name="Kuo A."/>
            <person name="Mondo S."/>
            <person name="Riley R."/>
            <person name="Otillar R."/>
            <person name="Haridas S."/>
            <person name="Lipzen A."/>
            <person name="Grimwood J."/>
            <person name="Schmutz J."/>
            <person name="Clum A."/>
            <person name="Reid I.D."/>
            <person name="Moisan M.C."/>
            <person name="Butler G."/>
            <person name="Nguyen T.T.M."/>
            <person name="Dewar K."/>
            <person name="Conant G."/>
            <person name="Drula E."/>
            <person name="Henrissat B."/>
            <person name="Hansel C."/>
            <person name="Singer S."/>
            <person name="Hutchinson M.I."/>
            <person name="de Vries R.P."/>
            <person name="Natvig D.O."/>
            <person name="Powell A.J."/>
            <person name="Tsang A."/>
            <person name="Grigoriev I.V."/>
        </authorList>
    </citation>
    <scope>NUCLEOTIDE SEQUENCE [LARGE SCALE GENOMIC DNA]</scope>
    <source>
        <strain evidence="2 3">CBS 620.91</strain>
    </source>
</reference>
<feature type="region of interest" description="Disordered" evidence="1">
    <location>
        <begin position="328"/>
        <end position="376"/>
    </location>
</feature>
<keyword evidence="3" id="KW-1185">Reference proteome</keyword>
<dbReference type="Proteomes" id="UP001583172">
    <property type="component" value="Unassembled WGS sequence"/>
</dbReference>
<dbReference type="PANTHER" id="PTHR16469:SF51">
    <property type="entry name" value="TRANSCRIPTION FACTOR TAU 55 KDA SUBUNIT"/>
    <property type="match status" value="1"/>
</dbReference>
<feature type="compositionally biased region" description="Low complexity" evidence="1">
    <location>
        <begin position="94"/>
        <end position="106"/>
    </location>
</feature>
<feature type="region of interest" description="Disordered" evidence="1">
    <location>
        <begin position="93"/>
        <end position="116"/>
    </location>
</feature>
<dbReference type="CDD" id="cd07040">
    <property type="entry name" value="HP"/>
    <property type="match status" value="1"/>
</dbReference>